<proteinExistence type="inferred from homology"/>
<keyword evidence="3" id="KW-0285">Flavoprotein</keyword>
<keyword evidence="4" id="KW-0288">FMN</keyword>
<sequence>MPDSELHTTGRPEVLDAILQDRRSCRAFRPETVPTDIVERILEMAQKSPSWCNTQPWHATITSKDATERFRRGLVQHVRSGPHQPDFPFPHAYEGEYRARRRHCAAQLYGALGIEPGDRVASVGQAMKNFEFFGAPHVAVITTEDALGVYGAVDCGLYVGTFLLAAESLGVACIPQAALAGYAEFIREFLGLDNNRKIVCAISFGYADEEHPANGFQTTREPVANAASWAH</sequence>
<comment type="similarity">
    <text evidence="2">Belongs to the nitroreductase family.</text>
</comment>
<reference evidence="7" key="1">
    <citation type="submission" date="2023-02" db="EMBL/GenBank/DDBJ databases">
        <title>A novel hydrolase synthesized by Rhodococcus erythropolis HQ is responsible for the detoxification of Zearalenone.</title>
        <authorList>
            <person name="Hu J."/>
            <person name="Xu J."/>
        </authorList>
    </citation>
    <scope>NUCLEOTIDE SEQUENCE</scope>
    <source>
        <strain evidence="7">HQ</strain>
    </source>
</reference>
<dbReference type="PANTHER" id="PTHR43673">
    <property type="entry name" value="NAD(P)H NITROREDUCTASE YDGI-RELATED"/>
    <property type="match status" value="1"/>
</dbReference>
<dbReference type="CDD" id="cd02136">
    <property type="entry name" value="PnbA_NfnB-like"/>
    <property type="match status" value="1"/>
</dbReference>
<dbReference type="GO" id="GO:0016491">
    <property type="term" value="F:oxidoreductase activity"/>
    <property type="evidence" value="ECO:0007669"/>
    <property type="project" value="UniProtKB-KW"/>
</dbReference>
<dbReference type="Proteomes" id="UP001217325">
    <property type="component" value="Unassembled WGS sequence"/>
</dbReference>
<accession>A0AAW6LWX5</accession>
<evidence type="ECO:0000256" key="5">
    <source>
        <dbReference type="ARBA" id="ARBA00023002"/>
    </source>
</evidence>
<dbReference type="EMBL" id="JARDXE010000030">
    <property type="protein sequence ID" value="MDE8649627.1"/>
    <property type="molecule type" value="Genomic_DNA"/>
</dbReference>
<evidence type="ECO:0000313" key="7">
    <source>
        <dbReference type="EMBL" id="MDE8649627.1"/>
    </source>
</evidence>
<evidence type="ECO:0000256" key="1">
    <source>
        <dbReference type="ARBA" id="ARBA00001917"/>
    </source>
</evidence>
<organism evidence="7 8">
    <name type="scientific">Rhodococcus qingshengii</name>
    <dbReference type="NCBI Taxonomy" id="334542"/>
    <lineage>
        <taxon>Bacteria</taxon>
        <taxon>Bacillati</taxon>
        <taxon>Actinomycetota</taxon>
        <taxon>Actinomycetes</taxon>
        <taxon>Mycobacteriales</taxon>
        <taxon>Nocardiaceae</taxon>
        <taxon>Rhodococcus</taxon>
        <taxon>Rhodococcus erythropolis group</taxon>
    </lineage>
</organism>
<dbReference type="AlphaFoldDB" id="A0AAW6LWX5"/>
<dbReference type="Pfam" id="PF00881">
    <property type="entry name" value="Nitroreductase"/>
    <property type="match status" value="1"/>
</dbReference>
<gene>
    <name evidence="7" type="ORF">PXH69_32130</name>
</gene>
<dbReference type="InterPro" id="IPR000415">
    <property type="entry name" value="Nitroreductase-like"/>
</dbReference>
<keyword evidence="5" id="KW-0560">Oxidoreductase</keyword>
<feature type="domain" description="Nitroreductase" evidence="6">
    <location>
        <begin position="20"/>
        <end position="206"/>
    </location>
</feature>
<evidence type="ECO:0000256" key="3">
    <source>
        <dbReference type="ARBA" id="ARBA00022630"/>
    </source>
</evidence>
<dbReference type="SUPFAM" id="SSF55469">
    <property type="entry name" value="FMN-dependent nitroreductase-like"/>
    <property type="match status" value="1"/>
</dbReference>
<dbReference type="RefSeq" id="WP_076948899.1">
    <property type="nucleotide sequence ID" value="NZ_CP077418.1"/>
</dbReference>
<dbReference type="InterPro" id="IPR029479">
    <property type="entry name" value="Nitroreductase"/>
</dbReference>
<comment type="cofactor">
    <cofactor evidence="1">
        <name>FMN</name>
        <dbReference type="ChEBI" id="CHEBI:58210"/>
    </cofactor>
</comment>
<comment type="caution">
    <text evidence="7">The sequence shown here is derived from an EMBL/GenBank/DDBJ whole genome shotgun (WGS) entry which is preliminary data.</text>
</comment>
<name>A0AAW6LWX5_RHOSG</name>
<dbReference type="Gene3D" id="3.40.109.10">
    <property type="entry name" value="NADH Oxidase"/>
    <property type="match status" value="1"/>
</dbReference>
<evidence type="ECO:0000313" key="8">
    <source>
        <dbReference type="Proteomes" id="UP001217325"/>
    </source>
</evidence>
<dbReference type="PANTHER" id="PTHR43673:SF2">
    <property type="entry name" value="NITROREDUCTASE"/>
    <property type="match status" value="1"/>
</dbReference>
<evidence type="ECO:0000256" key="4">
    <source>
        <dbReference type="ARBA" id="ARBA00022643"/>
    </source>
</evidence>
<evidence type="ECO:0000259" key="6">
    <source>
        <dbReference type="Pfam" id="PF00881"/>
    </source>
</evidence>
<protein>
    <submittedName>
        <fullName evidence="7">Nitroreductase</fullName>
    </submittedName>
</protein>
<evidence type="ECO:0000256" key="2">
    <source>
        <dbReference type="ARBA" id="ARBA00007118"/>
    </source>
</evidence>